<gene>
    <name evidence="2" type="ORF">J0M35_11010</name>
</gene>
<dbReference type="AlphaFoldDB" id="A0A8J7PMV0"/>
<evidence type="ECO:0000313" key="2">
    <source>
        <dbReference type="EMBL" id="MBN8660887.1"/>
    </source>
</evidence>
<dbReference type="EMBL" id="JAFLCK010000014">
    <property type="protein sequence ID" value="MBN8660887.1"/>
    <property type="molecule type" value="Genomic_DNA"/>
</dbReference>
<comment type="caution">
    <text evidence="2">The sequence shown here is derived from an EMBL/GenBank/DDBJ whole genome shotgun (WGS) entry which is preliminary data.</text>
</comment>
<evidence type="ECO:0000256" key="1">
    <source>
        <dbReference type="SAM" id="SignalP"/>
    </source>
</evidence>
<reference evidence="2" key="1">
    <citation type="submission" date="2021-02" db="EMBL/GenBank/DDBJ databases">
        <title>Genome-Resolved Metagenomics of a Microbial Community Performing Photosynthetic Biological Nutrient Removal.</title>
        <authorList>
            <person name="Mcdaniel E.A."/>
        </authorList>
    </citation>
    <scope>NUCLEOTIDE SEQUENCE</scope>
    <source>
        <strain evidence="2">UWPOB_OBS1</strain>
    </source>
</reference>
<accession>A0A8J7PMV0</accession>
<feature type="chain" id="PRO_5035309407" evidence="1">
    <location>
        <begin position="22"/>
        <end position="273"/>
    </location>
</feature>
<keyword evidence="1" id="KW-0732">Signal</keyword>
<organism evidence="2 3">
    <name type="scientific">Candidatus Obscuribacter phosphatis</name>
    <dbReference type="NCBI Taxonomy" id="1906157"/>
    <lineage>
        <taxon>Bacteria</taxon>
        <taxon>Bacillati</taxon>
        <taxon>Candidatus Melainabacteria</taxon>
        <taxon>Candidatus Obscuribacterales</taxon>
        <taxon>Candidatus Obscuribacteraceae</taxon>
        <taxon>Candidatus Obscuribacter</taxon>
    </lineage>
</organism>
<protein>
    <submittedName>
        <fullName evidence="2">Uncharacterized protein</fullName>
    </submittedName>
</protein>
<sequence length="273" mass="30469">MAKKIALLAMAFCMGCQSVYADDLFNVGGGSLFKKPLFSGDSLFNSNESQKSGSSAADTARRTEAELHEYEQKKAREDAIREQKIARKEMLMTIDNEMFRQMKAVADWLNNFVVMNHRFPEQSIGGEDPYNLTFGQSDELNIALRQMNILIPNNPYMNAGIYMVPGADVDPNLQVANENPMTVFPDDSKYNRNRVKVIYDRSLNPQAVADLAIHPSYDWQGSPGTVGVVTDGLYYFVVWGAGIDGKPIKDPISGNVRLVLGSYQTWDQPPLQP</sequence>
<name>A0A8J7PMV0_9BACT</name>
<proteinExistence type="predicted"/>
<feature type="signal peptide" evidence="1">
    <location>
        <begin position="1"/>
        <end position="21"/>
    </location>
</feature>
<dbReference type="Proteomes" id="UP000664277">
    <property type="component" value="Unassembled WGS sequence"/>
</dbReference>
<evidence type="ECO:0000313" key="3">
    <source>
        <dbReference type="Proteomes" id="UP000664277"/>
    </source>
</evidence>